<dbReference type="InterPro" id="IPR053168">
    <property type="entry name" value="Glutamic_endopeptidase"/>
</dbReference>
<evidence type="ECO:0000313" key="3">
    <source>
        <dbReference type="Proteomes" id="UP000087171"/>
    </source>
</evidence>
<dbReference type="AlphaFoldDB" id="A0A1S2XG66"/>
<dbReference type="PANTHER" id="PTHR31589:SF223">
    <property type="entry name" value="PROTEIN, PUTATIVE (DUF239)-RELATED"/>
    <property type="match status" value="1"/>
</dbReference>
<dbReference type="PaxDb" id="3827-XP_004488864.1"/>
<name>A0A1S2XG66_CICAR</name>
<dbReference type="InterPro" id="IPR025521">
    <property type="entry name" value="Neprosin_propep"/>
</dbReference>
<sequence length="398" mass="44782">MMTHHQNKRIVKMMYTLFLVLCLVTSTTSHTSDGMHSTLKEDMELEKQLNLINKPPIKSIHTKSGYIVDCVDINKQPAFDHPLLKNHKLQRKAYFGKNISETNVKTSPTKSPYAIEKVRCPKETVPIRRITKDDLISGKSLFNDHVLTQTNSLSHSTHLFLIRVAGPYYGVSGTTSVYNPNISPGQTSASYLYVENGVAGDTNKIVVGWHVSPQLYNNTATHIYSYWMSNNFKSGCYNILCSGFVQLSRKYYLGARIIPISIYGGTMTEMPITLIQEKTTKHWWLTVADELVGYFPQQLFSNLASAEQVGWGGLTVTSPGSSSPPMGSGHFPDRDFVHACYFRNISFRNESRQDYGPEVKFTRPYNDASSKCYDIDYYGNLRGEFGYALQFGGPGGYC</sequence>
<dbReference type="InterPro" id="IPR004314">
    <property type="entry name" value="Neprosin"/>
</dbReference>
<feature type="chain" id="PRO_5010222562" evidence="1">
    <location>
        <begin position="30"/>
        <end position="398"/>
    </location>
</feature>
<dbReference type="eggNOG" id="ENOG502QVB2">
    <property type="taxonomic scope" value="Eukaryota"/>
</dbReference>
<accession>A0A1S2XG66</accession>
<dbReference type="Proteomes" id="UP000087171">
    <property type="component" value="Chromosome Ca1"/>
</dbReference>
<evidence type="ECO:0000256" key="1">
    <source>
        <dbReference type="SAM" id="SignalP"/>
    </source>
</evidence>
<gene>
    <name evidence="4" type="primary">LOC101510422</name>
</gene>
<proteinExistence type="predicted"/>
<protein>
    <submittedName>
        <fullName evidence="4">Uncharacterized protein LOC101510422</fullName>
    </submittedName>
</protein>
<keyword evidence="1" id="KW-0732">Signal</keyword>
<reference evidence="4" key="2">
    <citation type="submission" date="2025-08" db="UniProtKB">
        <authorList>
            <consortium name="RefSeq"/>
        </authorList>
    </citation>
    <scope>IDENTIFICATION</scope>
    <source>
        <tissue evidence="4">Etiolated seedlings</tissue>
    </source>
</reference>
<dbReference type="Gene3D" id="3.90.1320.10">
    <property type="entry name" value="Outer-capsid protein sigma 3, large lobe"/>
    <property type="match status" value="1"/>
</dbReference>
<feature type="signal peptide" evidence="1">
    <location>
        <begin position="1"/>
        <end position="29"/>
    </location>
</feature>
<evidence type="ECO:0000313" key="4">
    <source>
        <dbReference type="RefSeq" id="XP_004488864.2"/>
    </source>
</evidence>
<feature type="domain" description="Neprosin PEP catalytic" evidence="2">
    <location>
        <begin position="149"/>
        <end position="398"/>
    </location>
</feature>
<dbReference type="KEGG" id="cam:101510422"/>
<dbReference type="RefSeq" id="XP_004488864.2">
    <property type="nucleotide sequence ID" value="XM_004488807.3"/>
</dbReference>
<dbReference type="PANTHER" id="PTHR31589">
    <property type="entry name" value="PROTEIN, PUTATIVE (DUF239)-RELATED-RELATED"/>
    <property type="match status" value="1"/>
</dbReference>
<dbReference type="Pfam" id="PF14365">
    <property type="entry name" value="Neprosin_AP"/>
    <property type="match status" value="1"/>
</dbReference>
<dbReference type="PROSITE" id="PS52045">
    <property type="entry name" value="NEPROSIN_PEP_CD"/>
    <property type="match status" value="1"/>
</dbReference>
<dbReference type="STRING" id="3827.A0A1S2XG66"/>
<organism evidence="3 4">
    <name type="scientific">Cicer arietinum</name>
    <name type="common">Chickpea</name>
    <name type="synonym">Garbanzo</name>
    <dbReference type="NCBI Taxonomy" id="3827"/>
    <lineage>
        <taxon>Eukaryota</taxon>
        <taxon>Viridiplantae</taxon>
        <taxon>Streptophyta</taxon>
        <taxon>Embryophyta</taxon>
        <taxon>Tracheophyta</taxon>
        <taxon>Spermatophyta</taxon>
        <taxon>Magnoliopsida</taxon>
        <taxon>eudicotyledons</taxon>
        <taxon>Gunneridae</taxon>
        <taxon>Pentapetalae</taxon>
        <taxon>rosids</taxon>
        <taxon>fabids</taxon>
        <taxon>Fabales</taxon>
        <taxon>Fabaceae</taxon>
        <taxon>Papilionoideae</taxon>
        <taxon>50 kb inversion clade</taxon>
        <taxon>NPAAA clade</taxon>
        <taxon>Hologalegina</taxon>
        <taxon>IRL clade</taxon>
        <taxon>Cicereae</taxon>
        <taxon>Cicer</taxon>
    </lineage>
</organism>
<evidence type="ECO:0000259" key="2">
    <source>
        <dbReference type="PROSITE" id="PS52045"/>
    </source>
</evidence>
<dbReference type="OrthoDB" id="1858978at2759"/>
<dbReference type="Pfam" id="PF03080">
    <property type="entry name" value="Neprosin"/>
    <property type="match status" value="1"/>
</dbReference>
<reference evidence="3" key="1">
    <citation type="journal article" date="2013" name="Nat. Biotechnol.">
        <title>Draft genome sequence of chickpea (Cicer arietinum) provides a resource for trait improvement.</title>
        <authorList>
            <person name="Varshney R.K."/>
            <person name="Song C."/>
            <person name="Saxena R.K."/>
            <person name="Azam S."/>
            <person name="Yu S."/>
            <person name="Sharpe A.G."/>
            <person name="Cannon S."/>
            <person name="Baek J."/>
            <person name="Rosen B.D."/>
            <person name="Tar'an B."/>
            <person name="Millan T."/>
            <person name="Zhang X."/>
            <person name="Ramsay L.D."/>
            <person name="Iwata A."/>
            <person name="Wang Y."/>
            <person name="Nelson W."/>
            <person name="Farmer A.D."/>
            <person name="Gaur P.M."/>
            <person name="Soderlund C."/>
            <person name="Penmetsa R.V."/>
            <person name="Xu C."/>
            <person name="Bharti A.K."/>
            <person name="He W."/>
            <person name="Winter P."/>
            <person name="Zhao S."/>
            <person name="Hane J.K."/>
            <person name="Carrasquilla-Garcia N."/>
            <person name="Condie J.A."/>
            <person name="Upadhyaya H.D."/>
            <person name="Luo M.C."/>
            <person name="Thudi M."/>
            <person name="Gowda C.L."/>
            <person name="Singh N.P."/>
            <person name="Lichtenzveig J."/>
            <person name="Gali K.K."/>
            <person name="Rubio J."/>
            <person name="Nadarajan N."/>
            <person name="Dolezel J."/>
            <person name="Bansal K.C."/>
            <person name="Xu X."/>
            <person name="Edwards D."/>
            <person name="Zhang G."/>
            <person name="Kahl G."/>
            <person name="Gil J."/>
            <person name="Singh K.B."/>
            <person name="Datta S.K."/>
            <person name="Jackson S.A."/>
            <person name="Wang J."/>
            <person name="Cook D.R."/>
        </authorList>
    </citation>
    <scope>NUCLEOTIDE SEQUENCE [LARGE SCALE GENOMIC DNA]</scope>
    <source>
        <strain evidence="3">cv. CDC Frontier</strain>
    </source>
</reference>
<dbReference type="GeneID" id="101510422"/>
<keyword evidence="3" id="KW-1185">Reference proteome</keyword>